<keyword evidence="1" id="KW-0732">Signal</keyword>
<proteinExistence type="predicted"/>
<name>A0ABV6YMA1_UNCEI</name>
<gene>
    <name evidence="2" type="ORF">ACFL6M_06890</name>
</gene>
<protein>
    <submittedName>
        <fullName evidence="2">Uncharacterized protein</fullName>
    </submittedName>
</protein>
<comment type="caution">
    <text evidence="2">The sequence shown here is derived from an EMBL/GenBank/DDBJ whole genome shotgun (WGS) entry which is preliminary data.</text>
</comment>
<sequence length="237" mass="26406">MKRYLVYALLPCALVLGVSSCGQDVSIPDSADPVLMNDPPEGTSDPPDMEQLITLWLASMHDQWDEISGTIHHSEGGSILGVPETWPLDDSYLFWIEVPPGALPGDTDSTTITIRIPKYQENPAPGTERPAVFILEPDGLQFLRPVTVVICYPPWLDAAEYYSKFCMFLVQEDPIVVGFSDLGRVTSMADNHRFAIPFETMHFSRWALENGKGGGPLCRDKNGEHYYDRSGWEPGMQ</sequence>
<feature type="signal peptide" evidence="1">
    <location>
        <begin position="1"/>
        <end position="22"/>
    </location>
</feature>
<organism evidence="2 3">
    <name type="scientific">Eiseniibacteriota bacterium</name>
    <dbReference type="NCBI Taxonomy" id="2212470"/>
    <lineage>
        <taxon>Bacteria</taxon>
        <taxon>Candidatus Eiseniibacteriota</taxon>
    </lineage>
</organism>
<evidence type="ECO:0000313" key="2">
    <source>
        <dbReference type="EMBL" id="MFC1573309.1"/>
    </source>
</evidence>
<evidence type="ECO:0000313" key="3">
    <source>
        <dbReference type="Proteomes" id="UP001593833"/>
    </source>
</evidence>
<accession>A0ABV6YMA1</accession>
<dbReference type="PROSITE" id="PS51257">
    <property type="entry name" value="PROKAR_LIPOPROTEIN"/>
    <property type="match status" value="1"/>
</dbReference>
<dbReference type="Proteomes" id="UP001593833">
    <property type="component" value="Unassembled WGS sequence"/>
</dbReference>
<reference evidence="2 3" key="1">
    <citation type="submission" date="2024-09" db="EMBL/GenBank/DDBJ databases">
        <authorList>
            <person name="D'Angelo T."/>
        </authorList>
    </citation>
    <scope>NUCLEOTIDE SEQUENCE [LARGE SCALE GENOMIC DNA]</scope>
    <source>
        <strain evidence="2">SAG AM-320-E07</strain>
    </source>
</reference>
<dbReference type="Gene3D" id="2.60.220.30">
    <property type="match status" value="1"/>
</dbReference>
<feature type="chain" id="PRO_5047066771" evidence="1">
    <location>
        <begin position="23"/>
        <end position="237"/>
    </location>
</feature>
<keyword evidence="3" id="KW-1185">Reference proteome</keyword>
<evidence type="ECO:0000256" key="1">
    <source>
        <dbReference type="SAM" id="SignalP"/>
    </source>
</evidence>
<dbReference type="EMBL" id="JBHPKH010000121">
    <property type="protein sequence ID" value="MFC1573309.1"/>
    <property type="molecule type" value="Genomic_DNA"/>
</dbReference>